<dbReference type="Gene3D" id="1.10.2000.10">
    <property type="entry name" value="Frizzled cysteine-rich domain"/>
    <property type="match status" value="1"/>
</dbReference>
<feature type="chain" id="PRO_5040407795" evidence="2">
    <location>
        <begin position="25"/>
        <end position="220"/>
    </location>
</feature>
<protein>
    <submittedName>
        <fullName evidence="4">18139_t:CDS:1</fullName>
    </submittedName>
</protein>
<name>A0A9N9EJ17_9GLOM</name>
<accession>A0A9N9EJ17</accession>
<sequence>MRFLRNNFFSFLLLTTRLLWSVRGDPTCRPYLDDGVCSNYITSDDYIYLNGTVSLEEIEISLGNLKVAQGLSLMAGNSSLCIDAFTSYACGVAYPKCFKNESSPNSLPQAVKISLPCQSTCTNVNEQCSQSTDPLVLVYIKPLFLYPKNCSNISSTPPLNVQFPTSNCNSGKKLKSTPRCFPPLVEDTLFTSNNSQTLDADYCRFGCCLPCPQPYYLYPS</sequence>
<gene>
    <name evidence="4" type="ORF">AMORRO_LOCUS11158</name>
</gene>
<keyword evidence="2" id="KW-0732">Signal</keyword>
<evidence type="ECO:0000256" key="2">
    <source>
        <dbReference type="SAM" id="SignalP"/>
    </source>
</evidence>
<dbReference type="Proteomes" id="UP000789342">
    <property type="component" value="Unassembled WGS sequence"/>
</dbReference>
<proteinExistence type="predicted"/>
<reference evidence="4" key="1">
    <citation type="submission" date="2021-06" db="EMBL/GenBank/DDBJ databases">
        <authorList>
            <person name="Kallberg Y."/>
            <person name="Tangrot J."/>
            <person name="Rosling A."/>
        </authorList>
    </citation>
    <scope>NUCLEOTIDE SEQUENCE</scope>
    <source>
        <strain evidence="4">CL551</strain>
    </source>
</reference>
<feature type="non-terminal residue" evidence="4">
    <location>
        <position position="1"/>
    </location>
</feature>
<dbReference type="EMBL" id="CAJVPV010013581">
    <property type="protein sequence ID" value="CAG8678922.1"/>
    <property type="molecule type" value="Genomic_DNA"/>
</dbReference>
<dbReference type="InterPro" id="IPR050949">
    <property type="entry name" value="GPCR_Fz/Smo-like"/>
</dbReference>
<feature type="domain" description="FZ" evidence="3">
    <location>
        <begin position="23"/>
        <end position="171"/>
    </location>
</feature>
<dbReference type="SUPFAM" id="SSF63501">
    <property type="entry name" value="Frizzled cysteine-rich domain"/>
    <property type="match status" value="1"/>
</dbReference>
<dbReference type="AlphaFoldDB" id="A0A9N9EJ17"/>
<dbReference type="PROSITE" id="PS50038">
    <property type="entry name" value="FZ"/>
    <property type="match status" value="1"/>
</dbReference>
<dbReference type="PANTHER" id="PTHR31787">
    <property type="entry name" value="G-PROTEIN-COUPLED RECEPTOR GPCR FAMILY PROTEIN"/>
    <property type="match status" value="1"/>
</dbReference>
<evidence type="ECO:0000259" key="3">
    <source>
        <dbReference type="PROSITE" id="PS50038"/>
    </source>
</evidence>
<dbReference type="PANTHER" id="PTHR31787:SF7">
    <property type="entry name" value="FRIZZLED_SMOOTHENED-LIKE SANS CRD PROTEIN F-RELATED"/>
    <property type="match status" value="1"/>
</dbReference>
<organism evidence="4 5">
    <name type="scientific">Acaulospora morrowiae</name>
    <dbReference type="NCBI Taxonomy" id="94023"/>
    <lineage>
        <taxon>Eukaryota</taxon>
        <taxon>Fungi</taxon>
        <taxon>Fungi incertae sedis</taxon>
        <taxon>Mucoromycota</taxon>
        <taxon>Glomeromycotina</taxon>
        <taxon>Glomeromycetes</taxon>
        <taxon>Diversisporales</taxon>
        <taxon>Acaulosporaceae</taxon>
        <taxon>Acaulospora</taxon>
    </lineage>
</organism>
<keyword evidence="1" id="KW-1015">Disulfide bond</keyword>
<dbReference type="InterPro" id="IPR020067">
    <property type="entry name" value="Frizzled_dom"/>
</dbReference>
<evidence type="ECO:0000313" key="4">
    <source>
        <dbReference type="EMBL" id="CAG8678922.1"/>
    </source>
</evidence>
<dbReference type="InterPro" id="IPR036790">
    <property type="entry name" value="Frizzled_dom_sf"/>
</dbReference>
<comment type="caution">
    <text evidence="4">The sequence shown here is derived from an EMBL/GenBank/DDBJ whole genome shotgun (WGS) entry which is preliminary data.</text>
</comment>
<feature type="signal peptide" evidence="2">
    <location>
        <begin position="1"/>
        <end position="24"/>
    </location>
</feature>
<dbReference type="OrthoDB" id="26203at2759"/>
<keyword evidence="5" id="KW-1185">Reference proteome</keyword>
<evidence type="ECO:0000313" key="5">
    <source>
        <dbReference type="Proteomes" id="UP000789342"/>
    </source>
</evidence>
<evidence type="ECO:0000256" key="1">
    <source>
        <dbReference type="ARBA" id="ARBA00023157"/>
    </source>
</evidence>